<comment type="caution">
    <text evidence="4">The sequence shown here is derived from an EMBL/GenBank/DDBJ whole genome shotgun (WGS) entry which is preliminary data.</text>
</comment>
<sequence length="153" mass="16992">MEQMEIKYQRILVAVDGSAGAEAALKKAVKVAQRQQAHLDILQVLNLNSLSYDGNGLSLDGKKVYQVEQVNESYLQNLKQKLIDEKQLPAAEITTHLRFGNPKTVIVNDFQPEYQNDLIIVGATGKNFIERLIVGSVASYVIRAARCDVLLAH</sequence>
<proteinExistence type="inferred from homology"/>
<dbReference type="PATRIC" id="fig|1423750.3.peg.1416"/>
<evidence type="ECO:0000313" key="4">
    <source>
        <dbReference type="EMBL" id="KRM05677.1"/>
    </source>
</evidence>
<dbReference type="PANTHER" id="PTHR46268:SF6">
    <property type="entry name" value="UNIVERSAL STRESS PROTEIN UP12"/>
    <property type="match status" value="1"/>
</dbReference>
<dbReference type="EMBL" id="AZGB01000018">
    <property type="protein sequence ID" value="KRM05677.1"/>
    <property type="molecule type" value="Genomic_DNA"/>
</dbReference>
<keyword evidence="2" id="KW-0963">Cytoplasm</keyword>
<keyword evidence="5" id="KW-1185">Reference proteome</keyword>
<evidence type="ECO:0000259" key="3">
    <source>
        <dbReference type="Pfam" id="PF00582"/>
    </source>
</evidence>
<dbReference type="PANTHER" id="PTHR46268">
    <property type="entry name" value="STRESS RESPONSE PROTEIN NHAX"/>
    <property type="match status" value="1"/>
</dbReference>
<reference evidence="4 5" key="1">
    <citation type="journal article" date="2015" name="Genome Announc.">
        <title>Expanding the biotechnology potential of lactobacilli through comparative genomics of 213 strains and associated genera.</title>
        <authorList>
            <person name="Sun Z."/>
            <person name="Harris H.M."/>
            <person name="McCann A."/>
            <person name="Guo C."/>
            <person name="Argimon S."/>
            <person name="Zhang W."/>
            <person name="Yang X."/>
            <person name="Jeffery I.B."/>
            <person name="Cooney J.C."/>
            <person name="Kagawa T.F."/>
            <person name="Liu W."/>
            <person name="Song Y."/>
            <person name="Salvetti E."/>
            <person name="Wrobel A."/>
            <person name="Rasinkangas P."/>
            <person name="Parkhill J."/>
            <person name="Rea M.C."/>
            <person name="O'Sullivan O."/>
            <person name="Ritari J."/>
            <person name="Douillard F.P."/>
            <person name="Paul Ross R."/>
            <person name="Yang R."/>
            <person name="Briner A.E."/>
            <person name="Felis G.E."/>
            <person name="de Vos W.M."/>
            <person name="Barrangou R."/>
            <person name="Klaenhammer T.R."/>
            <person name="Caufield P.W."/>
            <person name="Cui Y."/>
            <person name="Zhang H."/>
            <person name="O'Toole P.W."/>
        </authorList>
    </citation>
    <scope>NUCLEOTIDE SEQUENCE [LARGE SCALE GENOMIC DNA]</scope>
    <source>
        <strain evidence="4 5">DSM 18630</strain>
    </source>
</reference>
<feature type="domain" description="UspA" evidence="3">
    <location>
        <begin position="8"/>
        <end position="152"/>
    </location>
</feature>
<dbReference type="PIRSF" id="PIRSF006276">
    <property type="entry name" value="UspA"/>
    <property type="match status" value="1"/>
</dbReference>
<dbReference type="SUPFAM" id="SSF52402">
    <property type="entry name" value="Adenine nucleotide alpha hydrolases-like"/>
    <property type="match status" value="1"/>
</dbReference>
<dbReference type="Pfam" id="PF00582">
    <property type="entry name" value="Usp"/>
    <property type="match status" value="1"/>
</dbReference>
<organism evidence="4 5">
    <name type="scientific">Liquorilactobacillus ghanensis DSM 18630</name>
    <dbReference type="NCBI Taxonomy" id="1423750"/>
    <lineage>
        <taxon>Bacteria</taxon>
        <taxon>Bacillati</taxon>
        <taxon>Bacillota</taxon>
        <taxon>Bacilli</taxon>
        <taxon>Lactobacillales</taxon>
        <taxon>Lactobacillaceae</taxon>
        <taxon>Liquorilactobacillus</taxon>
    </lineage>
</organism>
<dbReference type="CDD" id="cd00293">
    <property type="entry name" value="USP-like"/>
    <property type="match status" value="1"/>
</dbReference>
<evidence type="ECO:0000256" key="1">
    <source>
        <dbReference type="ARBA" id="ARBA00008791"/>
    </source>
</evidence>
<dbReference type="InterPro" id="IPR006015">
    <property type="entry name" value="Universal_stress_UspA"/>
</dbReference>
<evidence type="ECO:0000256" key="2">
    <source>
        <dbReference type="PIRNR" id="PIRNR006276"/>
    </source>
</evidence>
<dbReference type="Gene3D" id="3.40.50.620">
    <property type="entry name" value="HUPs"/>
    <property type="match status" value="1"/>
</dbReference>
<dbReference type="AlphaFoldDB" id="A0A0R1VK67"/>
<protein>
    <recommendedName>
        <fullName evidence="2">Universal stress protein</fullName>
    </recommendedName>
</protein>
<gene>
    <name evidence="4" type="ORF">FC89_GL001382</name>
</gene>
<accession>A0A0R1VK67</accession>
<dbReference type="InterPro" id="IPR006016">
    <property type="entry name" value="UspA"/>
</dbReference>
<evidence type="ECO:0000313" key="5">
    <source>
        <dbReference type="Proteomes" id="UP000051451"/>
    </source>
</evidence>
<dbReference type="InterPro" id="IPR014729">
    <property type="entry name" value="Rossmann-like_a/b/a_fold"/>
</dbReference>
<comment type="subcellular location">
    <subcellularLocation>
        <location evidence="2">Cytoplasm</location>
    </subcellularLocation>
</comment>
<dbReference type="STRING" id="1423750.FC89_GL001382"/>
<dbReference type="Proteomes" id="UP000051451">
    <property type="component" value="Unassembled WGS sequence"/>
</dbReference>
<name>A0A0R1VK67_9LACO</name>
<comment type="similarity">
    <text evidence="1 2">Belongs to the universal stress protein A family.</text>
</comment>
<dbReference type="PRINTS" id="PR01438">
    <property type="entry name" value="UNVRSLSTRESS"/>
</dbReference>
<dbReference type="GO" id="GO:0005737">
    <property type="term" value="C:cytoplasm"/>
    <property type="evidence" value="ECO:0007669"/>
    <property type="project" value="UniProtKB-SubCell"/>
</dbReference>